<evidence type="ECO:0000313" key="3">
    <source>
        <dbReference type="WBParaSite" id="PSU_v2.g2003.t1"/>
    </source>
</evidence>
<dbReference type="InterPro" id="IPR011992">
    <property type="entry name" value="EF-hand-dom_pair"/>
</dbReference>
<evidence type="ECO:0000259" key="1">
    <source>
        <dbReference type="PROSITE" id="PS50222"/>
    </source>
</evidence>
<proteinExistence type="predicted"/>
<organism evidence="2 3">
    <name type="scientific">Panagrolaimus superbus</name>
    <dbReference type="NCBI Taxonomy" id="310955"/>
    <lineage>
        <taxon>Eukaryota</taxon>
        <taxon>Metazoa</taxon>
        <taxon>Ecdysozoa</taxon>
        <taxon>Nematoda</taxon>
        <taxon>Chromadorea</taxon>
        <taxon>Rhabditida</taxon>
        <taxon>Tylenchina</taxon>
        <taxon>Panagrolaimomorpha</taxon>
        <taxon>Panagrolaimoidea</taxon>
        <taxon>Panagrolaimidae</taxon>
        <taxon>Panagrolaimus</taxon>
    </lineage>
</organism>
<dbReference type="AlphaFoldDB" id="A0A914YKH7"/>
<dbReference type="GO" id="GO:0005509">
    <property type="term" value="F:calcium ion binding"/>
    <property type="evidence" value="ECO:0007669"/>
    <property type="project" value="InterPro"/>
</dbReference>
<dbReference type="SUPFAM" id="SSF47473">
    <property type="entry name" value="EF-hand"/>
    <property type="match status" value="1"/>
</dbReference>
<dbReference type="Gene3D" id="1.10.238.10">
    <property type="entry name" value="EF-hand"/>
    <property type="match status" value="1"/>
</dbReference>
<dbReference type="WBParaSite" id="PSU_v2.g2003.t1">
    <property type="protein sequence ID" value="PSU_v2.g2003.t1"/>
    <property type="gene ID" value="PSU_v2.g2003"/>
</dbReference>
<accession>A0A914YKH7</accession>
<sequence>MDLINTLKVSFDITYNENDIYDLSLKREPKTLLNFQSSSSKSVVFADWASGVCQQPDSDTVNKHIAAMVDAVFKHYDHDRDSYISKAEFEQIAGNFPFIDTFVAIDADR</sequence>
<feature type="domain" description="EF-hand" evidence="1">
    <location>
        <begin position="64"/>
        <end position="99"/>
    </location>
</feature>
<protein>
    <submittedName>
        <fullName evidence="3">EF-hand domain-containing protein</fullName>
    </submittedName>
</protein>
<name>A0A914YKH7_9BILA</name>
<evidence type="ECO:0000313" key="2">
    <source>
        <dbReference type="Proteomes" id="UP000887577"/>
    </source>
</evidence>
<keyword evidence="2" id="KW-1185">Reference proteome</keyword>
<dbReference type="InterPro" id="IPR002048">
    <property type="entry name" value="EF_hand_dom"/>
</dbReference>
<reference evidence="3" key="1">
    <citation type="submission" date="2022-11" db="UniProtKB">
        <authorList>
            <consortium name="WormBaseParasite"/>
        </authorList>
    </citation>
    <scope>IDENTIFICATION</scope>
</reference>
<dbReference type="Proteomes" id="UP000887577">
    <property type="component" value="Unplaced"/>
</dbReference>
<dbReference type="PROSITE" id="PS50222">
    <property type="entry name" value="EF_HAND_2"/>
    <property type="match status" value="1"/>
</dbReference>